<dbReference type="GeneID" id="105361572"/>
<sequence length="275" mass="32538">MFRGARQRGFIPVLQSYSASPLELWNTKVQNGSLRRITDEQVRALALEISSTNVSTCYIFCPKDQKISLGIHMPFLVMIIKGMKKYFTFEITILDDCNMHRRFRMSNFQKINRIHHFSTSMPLCLNAGWNEMYFDLDDLTRRAYKTNYVETTKLQIHANCRIRVIYFCDKIYDDTDIPQKFKMFLPNNHICHKKKTDELHKDTPESTQDNEFEAESQLLECAEYKKKENEEEKENDLNECETIIQESIMERRILHEISSIEGEESIIDENENCNM</sequence>
<protein>
    <submittedName>
        <fullName evidence="4">Cilia- and flagella-associated protein 20-like</fullName>
    </submittedName>
</protein>
<accession>A0AAJ7DUP9</accession>
<proteinExistence type="predicted"/>
<feature type="coiled-coil region" evidence="1">
    <location>
        <begin position="214"/>
        <end position="246"/>
    </location>
</feature>
<feature type="domain" description="CFA20" evidence="2">
    <location>
        <begin position="1"/>
        <end position="184"/>
    </location>
</feature>
<reference evidence="4" key="1">
    <citation type="submission" date="2025-08" db="UniProtKB">
        <authorList>
            <consortium name="RefSeq"/>
        </authorList>
    </citation>
    <scope>IDENTIFICATION</scope>
</reference>
<name>A0AAJ7DUP9_9HYME</name>
<dbReference type="Proteomes" id="UP000695007">
    <property type="component" value="Unplaced"/>
</dbReference>
<evidence type="ECO:0000313" key="4">
    <source>
        <dbReference type="RefSeq" id="XP_011497100.1"/>
    </source>
</evidence>
<evidence type="ECO:0000313" key="3">
    <source>
        <dbReference type="Proteomes" id="UP000695007"/>
    </source>
</evidence>
<dbReference type="Pfam" id="PF05018">
    <property type="entry name" value="CFA20_dom"/>
    <property type="match status" value="1"/>
</dbReference>
<dbReference type="RefSeq" id="XP_011497100.1">
    <property type="nucleotide sequence ID" value="XM_011498798.1"/>
</dbReference>
<dbReference type="KEGG" id="csol:105361572"/>
<dbReference type="AlphaFoldDB" id="A0AAJ7DUP9"/>
<dbReference type="InterPro" id="IPR040441">
    <property type="entry name" value="CFA20/CFAP20DC"/>
</dbReference>
<keyword evidence="3" id="KW-1185">Reference proteome</keyword>
<dbReference type="InterPro" id="IPR007714">
    <property type="entry name" value="CFA20_dom"/>
</dbReference>
<evidence type="ECO:0000256" key="1">
    <source>
        <dbReference type="SAM" id="Coils"/>
    </source>
</evidence>
<gene>
    <name evidence="4" type="primary">LOC105361572</name>
</gene>
<evidence type="ECO:0000259" key="2">
    <source>
        <dbReference type="Pfam" id="PF05018"/>
    </source>
</evidence>
<organism evidence="3 4">
    <name type="scientific">Ceratosolen solmsi marchali</name>
    <dbReference type="NCBI Taxonomy" id="326594"/>
    <lineage>
        <taxon>Eukaryota</taxon>
        <taxon>Metazoa</taxon>
        <taxon>Ecdysozoa</taxon>
        <taxon>Arthropoda</taxon>
        <taxon>Hexapoda</taxon>
        <taxon>Insecta</taxon>
        <taxon>Pterygota</taxon>
        <taxon>Neoptera</taxon>
        <taxon>Endopterygota</taxon>
        <taxon>Hymenoptera</taxon>
        <taxon>Apocrita</taxon>
        <taxon>Proctotrupomorpha</taxon>
        <taxon>Chalcidoidea</taxon>
        <taxon>Agaonidae</taxon>
        <taxon>Agaoninae</taxon>
        <taxon>Ceratosolen</taxon>
    </lineage>
</organism>
<keyword evidence="1" id="KW-0175">Coiled coil</keyword>
<dbReference type="PANTHER" id="PTHR12458">
    <property type="entry name" value="ORF PROTEIN"/>
    <property type="match status" value="1"/>
</dbReference>